<dbReference type="EMBL" id="AP022574">
    <property type="protein sequence ID" value="BBX68969.1"/>
    <property type="molecule type" value="Genomic_DNA"/>
</dbReference>
<protein>
    <recommendedName>
        <fullName evidence="2">Endonuclease GajA/Old nuclease/RecF-like AAA domain-containing protein</fullName>
    </recommendedName>
</protein>
<organism evidence="3 4">
    <name type="scientific">Mycolicibacterium psychrotolerans</name>
    <dbReference type="NCBI Taxonomy" id="216929"/>
    <lineage>
        <taxon>Bacteria</taxon>
        <taxon>Bacillati</taxon>
        <taxon>Actinomycetota</taxon>
        <taxon>Actinomycetes</taxon>
        <taxon>Mycobacteriales</taxon>
        <taxon>Mycobacteriaceae</taxon>
        <taxon>Mycolicibacterium</taxon>
    </lineage>
</organism>
<dbReference type="RefSeq" id="WP_163722559.1">
    <property type="nucleotide sequence ID" value="NZ_AP022574.1"/>
</dbReference>
<dbReference type="SUPFAM" id="SSF52540">
    <property type="entry name" value="P-loop containing nucleoside triphosphate hydrolases"/>
    <property type="match status" value="1"/>
</dbReference>
<dbReference type="Proteomes" id="UP000466514">
    <property type="component" value="Chromosome"/>
</dbReference>
<sequence>MKLHRLTLTNYRGITHRDICFPDSGVIVVSGANEIGKSSMLEALDLLLESKDRSTKKDVKQVKPTHADVGAEVTAEISTGPYRFVYRKRFHKKPETELTVLAPRREQLTGDEAHERVRAILAETVDLDLWQAQRVIQSASTSATDLSGCNALSRALDVVAGEVDATPVAGAGPVDTLLVDRIDEEYRRYFTATGRPTGEWLTATTRLRSADEDVARCAAAIAEVDDAVRRHATLTRDLNALAAEKVAAAASLTAVRAAAEAIAVLTGELAQARVRAGAAESTHAASLATLTERRRTRAEIDERTATVTRLQQEAQTAADDADTAREMRVSADETAQQARTLLEACKQRVDAAHAAVALLADREEADRLAARIATIERHQRELDAATRDLAKITLTAELMSTIEKAAAAVDRAASAVDLTSARIEMTAATDVDVAVDGEAVTLQPGQRWSAAVTGATELDIPGVLTVRVVAGATASSTQAALDRATETLGAALREAGVPDLDAARALDARRQELQAAGRQVRAILAALSTDDSLDALRTRLADVRGRLPAEDGLFDATTAAVQDPAAQRRELIEATAAHQQALRDCETHAKVAEAAATLVTERELRAARVKEKLAVVAEELAAAGHRLAEARATVADDQLAVTTQADADAATAAAAEVARLTEELARHAPEEVAARLDEAERVAASAVARHDEAAEALREVAAQLKVFGTEGRKGRLDAAETERERAHADYGRVQRRARAAQLLRTVMGRHRDAMRSRYVDPFRTEVERLGRIVFGETFEVDVDSELRIGHRTLSGRTVPYDSLSGGAKEQLGIVARLAGATLVAKEDSVPVVIDDALGFTDAERLTRMAEVFDAVAGDGQVIILTCSPQRYAGVQTARHIELVT</sequence>
<evidence type="ECO:0000313" key="3">
    <source>
        <dbReference type="EMBL" id="BBX68969.1"/>
    </source>
</evidence>
<dbReference type="InterPro" id="IPR041685">
    <property type="entry name" value="AAA_GajA/Old/RecF-like"/>
</dbReference>
<dbReference type="InterPro" id="IPR027417">
    <property type="entry name" value="P-loop_NTPase"/>
</dbReference>
<evidence type="ECO:0000256" key="1">
    <source>
        <dbReference type="SAM" id="Coils"/>
    </source>
</evidence>
<keyword evidence="4" id="KW-1185">Reference proteome</keyword>
<dbReference type="AlphaFoldDB" id="A0A7I7MC66"/>
<dbReference type="KEGG" id="mpsc:MPSYJ_24300"/>
<dbReference type="PANTHER" id="PTHR41259">
    <property type="entry name" value="DOUBLE-STRAND BREAK REPAIR RAD50 ATPASE, PUTATIVE-RELATED"/>
    <property type="match status" value="1"/>
</dbReference>
<proteinExistence type="predicted"/>
<dbReference type="Gene3D" id="3.40.50.300">
    <property type="entry name" value="P-loop containing nucleotide triphosphate hydrolases"/>
    <property type="match status" value="2"/>
</dbReference>
<feature type="coiled-coil region" evidence="1">
    <location>
        <begin position="293"/>
        <end position="327"/>
    </location>
</feature>
<evidence type="ECO:0000313" key="4">
    <source>
        <dbReference type="Proteomes" id="UP000466514"/>
    </source>
</evidence>
<feature type="domain" description="Endonuclease GajA/Old nuclease/RecF-like AAA" evidence="2">
    <location>
        <begin position="1"/>
        <end position="63"/>
    </location>
</feature>
<gene>
    <name evidence="3" type="ORF">MPSYJ_24300</name>
</gene>
<keyword evidence="1" id="KW-0175">Coiled coil</keyword>
<dbReference type="Pfam" id="PF13175">
    <property type="entry name" value="AAA_15"/>
    <property type="match status" value="1"/>
</dbReference>
<dbReference type="PANTHER" id="PTHR41259:SF1">
    <property type="entry name" value="DOUBLE-STRAND BREAK REPAIR RAD50 ATPASE, PUTATIVE-RELATED"/>
    <property type="match status" value="1"/>
</dbReference>
<feature type="coiled-coil region" evidence="1">
    <location>
        <begin position="676"/>
        <end position="736"/>
    </location>
</feature>
<accession>A0A7I7MC66</accession>
<evidence type="ECO:0000259" key="2">
    <source>
        <dbReference type="Pfam" id="PF13175"/>
    </source>
</evidence>
<name>A0A7I7MC66_9MYCO</name>
<reference evidence="3 4" key="1">
    <citation type="journal article" date="2019" name="Emerg. Microbes Infect.">
        <title>Comprehensive subspecies identification of 175 nontuberculous mycobacteria species based on 7547 genomic profiles.</title>
        <authorList>
            <person name="Matsumoto Y."/>
            <person name="Kinjo T."/>
            <person name="Motooka D."/>
            <person name="Nabeya D."/>
            <person name="Jung N."/>
            <person name="Uechi K."/>
            <person name="Horii T."/>
            <person name="Iida T."/>
            <person name="Fujita J."/>
            <person name="Nakamura S."/>
        </authorList>
    </citation>
    <scope>NUCLEOTIDE SEQUENCE [LARGE SCALE GENOMIC DNA]</scope>
    <source>
        <strain evidence="3 4">JCM 13323</strain>
    </source>
</reference>